<dbReference type="InterPro" id="IPR050491">
    <property type="entry name" value="AmpC-like"/>
</dbReference>
<dbReference type="Gene3D" id="3.40.710.10">
    <property type="entry name" value="DD-peptidase/beta-lactamase superfamily"/>
    <property type="match status" value="1"/>
</dbReference>
<proteinExistence type="predicted"/>
<evidence type="ECO:0000313" key="4">
    <source>
        <dbReference type="Proteomes" id="UP000324021"/>
    </source>
</evidence>
<reference evidence="3 4" key="1">
    <citation type="submission" date="2016-10" db="EMBL/GenBank/DDBJ databases">
        <authorList>
            <person name="Varghese N."/>
            <person name="Submissions S."/>
        </authorList>
    </citation>
    <scope>NUCLEOTIDE SEQUENCE [LARGE SCALE GENOMIC DNA]</scope>
    <source>
        <strain evidence="3 4">CDM_1</strain>
    </source>
</reference>
<dbReference type="InterPro" id="IPR001466">
    <property type="entry name" value="Beta-lactam-related"/>
</dbReference>
<feature type="transmembrane region" description="Helical" evidence="1">
    <location>
        <begin position="619"/>
        <end position="641"/>
    </location>
</feature>
<dbReference type="PROSITE" id="PS51318">
    <property type="entry name" value="TAT"/>
    <property type="match status" value="1"/>
</dbReference>
<dbReference type="EMBL" id="FMZP01000026">
    <property type="protein sequence ID" value="SDD49388.1"/>
    <property type="molecule type" value="Genomic_DNA"/>
</dbReference>
<dbReference type="PANTHER" id="PTHR46825">
    <property type="entry name" value="D-ALANYL-D-ALANINE-CARBOXYPEPTIDASE/ENDOPEPTIDASE AMPH"/>
    <property type="match status" value="1"/>
</dbReference>
<dbReference type="SUPFAM" id="SSF56601">
    <property type="entry name" value="beta-lactamase/transpeptidase-like"/>
    <property type="match status" value="1"/>
</dbReference>
<dbReference type="InterPro" id="IPR006311">
    <property type="entry name" value="TAT_signal"/>
</dbReference>
<gene>
    <name evidence="3" type="ORF">SAMN05192552_102612</name>
</gene>
<evidence type="ECO:0000256" key="1">
    <source>
        <dbReference type="SAM" id="Phobius"/>
    </source>
</evidence>
<dbReference type="InterPro" id="IPR012338">
    <property type="entry name" value="Beta-lactam/transpept-like"/>
</dbReference>
<keyword evidence="1" id="KW-1133">Transmembrane helix</keyword>
<accession>A0A1G6V736</accession>
<dbReference type="Pfam" id="PF00144">
    <property type="entry name" value="Beta-lactamase"/>
    <property type="match status" value="1"/>
</dbReference>
<evidence type="ECO:0000313" key="3">
    <source>
        <dbReference type="EMBL" id="SDD49388.1"/>
    </source>
</evidence>
<feature type="transmembrane region" description="Helical" evidence="1">
    <location>
        <begin position="653"/>
        <end position="672"/>
    </location>
</feature>
<keyword evidence="1" id="KW-0812">Transmembrane</keyword>
<dbReference type="Proteomes" id="UP000324021">
    <property type="component" value="Unassembled WGS sequence"/>
</dbReference>
<feature type="transmembrane region" description="Helical" evidence="1">
    <location>
        <begin position="577"/>
        <end position="599"/>
    </location>
</feature>
<sequence length="677" mass="73902">MSYLPGGQTDGRERYRASRSLCRQVAESVSRPDPTRRSVLAGIGAAGATVAAPTVNAAQTARRQIQQQVNPLADRDAFEAFLDGVMETHLESHDIAGATVAVVDGDDEFSKGYGYADISAETPVDADETLFRIGSVSKLFTWTAAMQAVERGDLAINEDVDATLEAVDLPETYDEPIRLDHLATHTPGFEERVRGTFVQNESELRPLAEMLRTEQPSRVRPPGEFAAYSNYGSALAGQLVAETAGSSFETIIEDGIFEPLSMERSTFAQPVPDDFMDDLSKGYGADGRTDGEFEYVGIPPAGAMSATATDMASFVRAFLQDGATDDGRLLEAESVAEMHRRRFGHDERLNGIAFGFYEMSRDGVRVVGHGGDTELFHSLLFLLPEHDVGVFVSYNSVGGLEARPEFVDAFFEQYVADAASESEMSEPNGPPERSDAITGTYRSNRIPYTTSEKFLGFPSTISVSVDDDGRLITQPLGGETTRWMEVEPLLFTEVDGTDRLAFREDDGEITHLFLDSTPVTAFERLSRRETPMVHLAALAISLFVFLATVVGWPLAAGWRRYRGQAGALEGTEPPLRYARWVAGATSGAFLVFAVAFAAILATDPTGLLLGDPLRFRLLLVVPLLGAIGTALTVGLAAHAWYERQWGLPARLHYTAVAIAGVAICWVLVYWNLLWYRM</sequence>
<feature type="domain" description="Beta-lactamase-related" evidence="2">
    <location>
        <begin position="83"/>
        <end position="402"/>
    </location>
</feature>
<protein>
    <submittedName>
        <fullName evidence="3">CubicO group peptidase, beta-lactamase class C family</fullName>
    </submittedName>
</protein>
<dbReference type="PANTHER" id="PTHR46825:SF9">
    <property type="entry name" value="BETA-LACTAMASE-RELATED DOMAIN-CONTAINING PROTEIN"/>
    <property type="match status" value="1"/>
</dbReference>
<dbReference type="AlphaFoldDB" id="A0A1G6V736"/>
<name>A0A1G6V736_9EURY</name>
<evidence type="ECO:0000259" key="2">
    <source>
        <dbReference type="Pfam" id="PF00144"/>
    </source>
</evidence>
<keyword evidence="1" id="KW-0472">Membrane</keyword>
<feature type="transmembrane region" description="Helical" evidence="1">
    <location>
        <begin position="532"/>
        <end position="556"/>
    </location>
</feature>
<organism evidence="3 4">
    <name type="scientific">Natrinema hispanicum</name>
    <dbReference type="NCBI Taxonomy" id="392421"/>
    <lineage>
        <taxon>Archaea</taxon>
        <taxon>Methanobacteriati</taxon>
        <taxon>Methanobacteriota</taxon>
        <taxon>Stenosarchaea group</taxon>
        <taxon>Halobacteria</taxon>
        <taxon>Halobacteriales</taxon>
        <taxon>Natrialbaceae</taxon>
        <taxon>Natrinema</taxon>
    </lineage>
</organism>